<comment type="caution">
    <text evidence="1">The sequence shown here is derived from an EMBL/GenBank/DDBJ whole genome shotgun (WGS) entry which is preliminary data.</text>
</comment>
<keyword evidence="2" id="KW-1185">Reference proteome</keyword>
<dbReference type="Proteomes" id="UP001548189">
    <property type="component" value="Unassembled WGS sequence"/>
</dbReference>
<name>A0ABV2C095_9GAMM</name>
<organism evidence="1 2">
    <name type="scientific">Aliikangiella maris</name>
    <dbReference type="NCBI Taxonomy" id="3162458"/>
    <lineage>
        <taxon>Bacteria</taxon>
        <taxon>Pseudomonadati</taxon>
        <taxon>Pseudomonadota</taxon>
        <taxon>Gammaproteobacteria</taxon>
        <taxon>Oceanospirillales</taxon>
        <taxon>Pleioneaceae</taxon>
        <taxon>Aliikangiella</taxon>
    </lineage>
</organism>
<evidence type="ECO:0000313" key="1">
    <source>
        <dbReference type="EMBL" id="MET1257590.1"/>
    </source>
</evidence>
<dbReference type="RefSeq" id="WP_353898173.1">
    <property type="nucleotide sequence ID" value="NZ_JBEVCJ010000118.1"/>
</dbReference>
<proteinExistence type="predicted"/>
<gene>
    <name evidence="1" type="ORF">ABVT43_20835</name>
</gene>
<reference evidence="1 2" key="1">
    <citation type="submission" date="2024-06" db="EMBL/GenBank/DDBJ databases">
        <authorList>
            <person name="Li F."/>
        </authorList>
    </citation>
    <scope>NUCLEOTIDE SEQUENCE [LARGE SCALE GENOMIC DNA]</scope>
    <source>
        <strain evidence="1 2">GXAS 311</strain>
    </source>
</reference>
<accession>A0ABV2C095</accession>
<dbReference type="EMBL" id="JBEVCJ010000118">
    <property type="protein sequence ID" value="MET1257590.1"/>
    <property type="molecule type" value="Genomic_DNA"/>
</dbReference>
<protein>
    <submittedName>
        <fullName evidence="1">Uncharacterized protein</fullName>
    </submittedName>
</protein>
<evidence type="ECO:0000313" key="2">
    <source>
        <dbReference type="Proteomes" id="UP001548189"/>
    </source>
</evidence>
<sequence>MQTIDLKLPYTEVTLLLDALRHYTNYIEELDENSIDEDTYADLLNDNENVKALEKSISEVFAKEVEPY</sequence>